<dbReference type="GO" id="GO:0005829">
    <property type="term" value="C:cytosol"/>
    <property type="evidence" value="ECO:0007669"/>
    <property type="project" value="TreeGrafter"/>
</dbReference>
<gene>
    <name evidence="5" type="primary">nemA</name>
    <name evidence="5" type="ORF">COMA2_40249</name>
</gene>
<dbReference type="Pfam" id="PF00724">
    <property type="entry name" value="Oxidored_FMN"/>
    <property type="match status" value="1"/>
</dbReference>
<evidence type="ECO:0000256" key="3">
    <source>
        <dbReference type="ARBA" id="ARBA00023002"/>
    </source>
</evidence>
<keyword evidence="6" id="KW-1185">Reference proteome</keyword>
<organism evidence="5 6">
    <name type="scientific">Candidatus Nitrospira nitrificans</name>
    <dbReference type="NCBI Taxonomy" id="1742973"/>
    <lineage>
        <taxon>Bacteria</taxon>
        <taxon>Pseudomonadati</taxon>
        <taxon>Nitrospirota</taxon>
        <taxon>Nitrospiria</taxon>
        <taxon>Nitrospirales</taxon>
        <taxon>Nitrospiraceae</taxon>
        <taxon>Nitrospira</taxon>
    </lineage>
</organism>
<name>A0A0S4LNP2_9BACT</name>
<evidence type="ECO:0000313" key="5">
    <source>
        <dbReference type="EMBL" id="CUS38224.1"/>
    </source>
</evidence>
<dbReference type="Proteomes" id="UP000198736">
    <property type="component" value="Unassembled WGS sequence"/>
</dbReference>
<dbReference type="RefSeq" id="WP_090900077.1">
    <property type="nucleotide sequence ID" value="NZ_CZPZ01000031.1"/>
</dbReference>
<dbReference type="InterPro" id="IPR001155">
    <property type="entry name" value="OxRdtase_FMN_N"/>
</dbReference>
<dbReference type="OrthoDB" id="9804454at2"/>
<reference evidence="6" key="1">
    <citation type="submission" date="2015-10" db="EMBL/GenBank/DDBJ databases">
        <authorList>
            <person name="Luecker S."/>
            <person name="Luecker S."/>
        </authorList>
    </citation>
    <scope>NUCLEOTIDE SEQUENCE [LARGE SCALE GENOMIC DNA]</scope>
</reference>
<dbReference type="FunFam" id="3.20.20.70:FF:000059">
    <property type="entry name" value="N-ethylmaleimide reductase, FMN-linked"/>
    <property type="match status" value="1"/>
</dbReference>
<dbReference type="Gene3D" id="3.20.20.70">
    <property type="entry name" value="Aldolase class I"/>
    <property type="match status" value="1"/>
</dbReference>
<dbReference type="InterPro" id="IPR013785">
    <property type="entry name" value="Aldolase_TIM"/>
</dbReference>
<evidence type="ECO:0000313" key="6">
    <source>
        <dbReference type="Proteomes" id="UP000198736"/>
    </source>
</evidence>
<dbReference type="CDD" id="cd02933">
    <property type="entry name" value="OYE_like_FMN"/>
    <property type="match status" value="1"/>
</dbReference>
<protein>
    <submittedName>
        <fullName evidence="5">N-ethylmaleimide reductase</fullName>
        <ecNumber evidence="5">1.-.-.-</ecNumber>
    </submittedName>
</protein>
<keyword evidence="3 5" id="KW-0560">Oxidoreductase</keyword>
<evidence type="ECO:0000256" key="2">
    <source>
        <dbReference type="ARBA" id="ARBA00005979"/>
    </source>
</evidence>
<dbReference type="EC" id="1.-.-.-" evidence="5"/>
<evidence type="ECO:0000256" key="1">
    <source>
        <dbReference type="ARBA" id="ARBA00001917"/>
    </source>
</evidence>
<comment type="cofactor">
    <cofactor evidence="1">
        <name>FMN</name>
        <dbReference type="ChEBI" id="CHEBI:58210"/>
    </cofactor>
</comment>
<dbReference type="PANTHER" id="PTHR22893">
    <property type="entry name" value="NADH OXIDOREDUCTASE-RELATED"/>
    <property type="match status" value="1"/>
</dbReference>
<dbReference type="InterPro" id="IPR045247">
    <property type="entry name" value="Oye-like"/>
</dbReference>
<dbReference type="STRING" id="1742973.COMA2_40249"/>
<dbReference type="EMBL" id="CZPZ01000031">
    <property type="protein sequence ID" value="CUS38224.1"/>
    <property type="molecule type" value="Genomic_DNA"/>
</dbReference>
<sequence length="356" mass="39041">MPTLLTPLQVGALLLPNRIVMAPLTRVRAGSTHIPNDIMVEYYAQRASSGLLMTECTMVDAHACAFMGEGGIYSPAHVAGWKRVTDAVHAKGGRIFMQIWHPGRAAHSLLNDGEQPVSSSAKAIRHEMTHTPDGAKPYEVPRALRTEEIPQYVEMFRSAAQNARQAGFDGVQIHGAHGYLIDNFLRDGVNTRTDVYGGSVPNRARFLLEVTDAVIGVWGAGRVAVRISPLVPFNDMVESRPEALVTYVAQELNRRAIAFLEIRHENHALPEEQAILHIARKHFQAVLMSNGSYTRESGERTVTEGAADAIVYGRPYIANPDLVERFAKQAPLNDVNYDRLYGGGSDGYSDYPALAG</sequence>
<comment type="similarity">
    <text evidence="2">Belongs to the NADH:flavin oxidoreductase/NADH oxidase family.</text>
</comment>
<dbReference type="PANTHER" id="PTHR22893:SF98">
    <property type="entry name" value="OXIDOREDUCTASE"/>
    <property type="match status" value="1"/>
</dbReference>
<dbReference type="GO" id="GO:0016628">
    <property type="term" value="F:oxidoreductase activity, acting on the CH-CH group of donors, NAD or NADP as acceptor"/>
    <property type="evidence" value="ECO:0007669"/>
    <property type="project" value="UniProtKB-ARBA"/>
</dbReference>
<evidence type="ECO:0000259" key="4">
    <source>
        <dbReference type="Pfam" id="PF00724"/>
    </source>
</evidence>
<feature type="domain" description="NADH:flavin oxidoreductase/NADH oxidase N-terminal" evidence="4">
    <location>
        <begin position="4"/>
        <end position="333"/>
    </location>
</feature>
<dbReference type="GO" id="GO:0010181">
    <property type="term" value="F:FMN binding"/>
    <property type="evidence" value="ECO:0007669"/>
    <property type="project" value="InterPro"/>
</dbReference>
<accession>A0A0S4LNP2</accession>
<proteinExistence type="inferred from homology"/>
<dbReference type="SUPFAM" id="SSF51395">
    <property type="entry name" value="FMN-linked oxidoreductases"/>
    <property type="match status" value="1"/>
</dbReference>
<dbReference type="AlphaFoldDB" id="A0A0S4LNP2"/>